<dbReference type="Proteomes" id="UP001154282">
    <property type="component" value="Unassembled WGS sequence"/>
</dbReference>
<feature type="non-terminal residue" evidence="2">
    <location>
        <position position="1"/>
    </location>
</feature>
<organism evidence="2 3">
    <name type="scientific">Linum tenue</name>
    <dbReference type="NCBI Taxonomy" id="586396"/>
    <lineage>
        <taxon>Eukaryota</taxon>
        <taxon>Viridiplantae</taxon>
        <taxon>Streptophyta</taxon>
        <taxon>Embryophyta</taxon>
        <taxon>Tracheophyta</taxon>
        <taxon>Spermatophyta</taxon>
        <taxon>Magnoliopsida</taxon>
        <taxon>eudicotyledons</taxon>
        <taxon>Gunneridae</taxon>
        <taxon>Pentapetalae</taxon>
        <taxon>rosids</taxon>
        <taxon>fabids</taxon>
        <taxon>Malpighiales</taxon>
        <taxon>Linaceae</taxon>
        <taxon>Linum</taxon>
    </lineage>
</organism>
<comment type="caution">
    <text evidence="2">The sequence shown here is derived from an EMBL/GenBank/DDBJ whole genome shotgun (WGS) entry which is preliminary data.</text>
</comment>
<feature type="compositionally biased region" description="Basic and acidic residues" evidence="1">
    <location>
        <begin position="23"/>
        <end position="35"/>
    </location>
</feature>
<evidence type="ECO:0000313" key="3">
    <source>
        <dbReference type="Proteomes" id="UP001154282"/>
    </source>
</evidence>
<name>A0AAV0KMK8_9ROSI</name>
<sequence length="107" mass="12814">GVRGFHNHKLELYSEGSSQRNTLTREKKEDIKKMEASMTQPKRMRKSLNDNYDDHHNMKQVYNETSKVRLQRLGGIKPMQWTLKESQKLEYFVECEFNIDRHTNQQA</sequence>
<reference evidence="2" key="1">
    <citation type="submission" date="2022-08" db="EMBL/GenBank/DDBJ databases">
        <authorList>
            <person name="Gutierrez-Valencia J."/>
        </authorList>
    </citation>
    <scope>NUCLEOTIDE SEQUENCE</scope>
</reference>
<keyword evidence="3" id="KW-1185">Reference proteome</keyword>
<protein>
    <submittedName>
        <fullName evidence="2">Uncharacterized protein</fullName>
    </submittedName>
</protein>
<feature type="region of interest" description="Disordered" evidence="1">
    <location>
        <begin position="1"/>
        <end position="55"/>
    </location>
</feature>
<gene>
    <name evidence="2" type="ORF">LITE_LOCUS19560</name>
</gene>
<accession>A0AAV0KMK8</accession>
<dbReference type="AlphaFoldDB" id="A0AAV0KMK8"/>
<evidence type="ECO:0000256" key="1">
    <source>
        <dbReference type="SAM" id="MobiDB-lite"/>
    </source>
</evidence>
<proteinExistence type="predicted"/>
<evidence type="ECO:0000313" key="2">
    <source>
        <dbReference type="EMBL" id="CAI0423552.1"/>
    </source>
</evidence>
<dbReference type="EMBL" id="CAMGYJ010000005">
    <property type="protein sequence ID" value="CAI0423552.1"/>
    <property type="molecule type" value="Genomic_DNA"/>
</dbReference>